<dbReference type="EMBL" id="UINC01078366">
    <property type="protein sequence ID" value="SVC19371.1"/>
    <property type="molecule type" value="Genomic_DNA"/>
</dbReference>
<accession>A0A382K9I0</accession>
<feature type="non-terminal residue" evidence="1">
    <location>
        <position position="74"/>
    </location>
</feature>
<organism evidence="1">
    <name type="scientific">marine metagenome</name>
    <dbReference type="NCBI Taxonomy" id="408172"/>
    <lineage>
        <taxon>unclassified sequences</taxon>
        <taxon>metagenomes</taxon>
        <taxon>ecological metagenomes</taxon>
    </lineage>
</organism>
<proteinExistence type="predicted"/>
<sequence length="74" mass="8654">MGVKDKVIFGLLAVLLAGGGYFQWMASDMKTRMDTLNQNDEEHLDTIDREFREDLRKLNLRFEGRGKHIRKAQE</sequence>
<reference evidence="1" key="1">
    <citation type="submission" date="2018-05" db="EMBL/GenBank/DDBJ databases">
        <authorList>
            <person name="Lanie J.A."/>
            <person name="Ng W.-L."/>
            <person name="Kazmierczak K.M."/>
            <person name="Andrzejewski T.M."/>
            <person name="Davidsen T.M."/>
            <person name="Wayne K.J."/>
            <person name="Tettelin H."/>
            <person name="Glass J.I."/>
            <person name="Rusch D."/>
            <person name="Podicherti R."/>
            <person name="Tsui H.-C.T."/>
            <person name="Winkler M.E."/>
        </authorList>
    </citation>
    <scope>NUCLEOTIDE SEQUENCE</scope>
</reference>
<gene>
    <name evidence="1" type="ORF">METZ01_LOCUS272225</name>
</gene>
<evidence type="ECO:0000313" key="1">
    <source>
        <dbReference type="EMBL" id="SVC19371.1"/>
    </source>
</evidence>
<protein>
    <submittedName>
        <fullName evidence="1">Uncharacterized protein</fullName>
    </submittedName>
</protein>
<name>A0A382K9I0_9ZZZZ</name>
<dbReference type="AlphaFoldDB" id="A0A382K9I0"/>